<feature type="domain" description="GTPase Der C-terminal KH-domain-like" evidence="5">
    <location>
        <begin position="393"/>
        <end position="471"/>
    </location>
</feature>
<feature type="region of interest" description="Disordered" evidence="3">
    <location>
        <begin position="488"/>
        <end position="557"/>
    </location>
</feature>
<dbReference type="InterPro" id="IPR015946">
    <property type="entry name" value="KH_dom-like_a/b"/>
</dbReference>
<dbReference type="InterPro" id="IPR032859">
    <property type="entry name" value="KH_dom-like"/>
</dbReference>
<evidence type="ECO:0000259" key="5">
    <source>
        <dbReference type="Pfam" id="PF14714"/>
    </source>
</evidence>
<keyword evidence="2" id="KW-0342">GTP-binding</keyword>
<sequence>MAFVFGRQLRLFQIFGVRALGKHAHFSSSYSQLSYFSQGITSSAPAADVQQSTVQVDAESDSLPLPQVPTVAIVGRPNVGKSALFNRLVRRREALVYNTPGTGEHVTRDVREGKGRLADLSFQVLDTPGYEPDAPTDTVQGRATALTKTLIQRSDVTLFVVDGRSGAMPADFEIANWLRSFHVHSASLLFVANKCEGWDGVEAGEGNLYDLARLGMGFPIPVSAETGEGLGELYDHMQPHLRDQQGADMGDETARGKAHSYDEDMQEEEEEAEVQLSWAERVALLYAKEAMPMQLAVLGRPNVGKSSLLARSEVALGRRVLDEGKALVVVLNKMDRVQHGGHAGIKKAFREELAHSYPQVGQVHVLAISALEPESASKVLYSCVDMYLRWGLRLSTGRLNRWLLKAALQHAGKGGGTGLGRVRYLTQTKARPPTFAVFTRGEGDLNLTQQREIANAIREDFGFDGVPLRVLPRSKNWLEVSTDKGWTGSRFAKTGSPKPVVKSKSTKPSLGASRKQMGRKFGAPQSSNRQERKQKPGKKSIYQRAMEREAREAAGMT</sequence>
<name>A0AAE0G449_9CHLO</name>
<comment type="caution">
    <text evidence="6">The sequence shown here is derived from an EMBL/GenBank/DDBJ whole genome shotgun (WGS) entry which is preliminary data.</text>
</comment>
<dbReference type="Pfam" id="PF14714">
    <property type="entry name" value="KH_dom-like"/>
    <property type="match status" value="1"/>
</dbReference>
<dbReference type="GO" id="GO:0005525">
    <property type="term" value="F:GTP binding"/>
    <property type="evidence" value="ECO:0007669"/>
    <property type="project" value="UniProtKB-KW"/>
</dbReference>
<feature type="domain" description="G" evidence="4">
    <location>
        <begin position="70"/>
        <end position="194"/>
    </location>
</feature>
<protein>
    <recommendedName>
        <fullName evidence="8">GTPase Der</fullName>
    </recommendedName>
</protein>
<feature type="compositionally biased region" description="Basic and acidic residues" evidence="3">
    <location>
        <begin position="252"/>
        <end position="262"/>
    </location>
</feature>
<dbReference type="EMBL" id="LGRX02009997">
    <property type="protein sequence ID" value="KAK3271107.1"/>
    <property type="molecule type" value="Genomic_DNA"/>
</dbReference>
<dbReference type="Pfam" id="PF01926">
    <property type="entry name" value="MMR_HSR1"/>
    <property type="match status" value="1"/>
</dbReference>
<dbReference type="Proteomes" id="UP001190700">
    <property type="component" value="Unassembled WGS sequence"/>
</dbReference>
<dbReference type="PANTHER" id="PTHR43834:SF6">
    <property type="entry name" value="GTPASE DER"/>
    <property type="match status" value="1"/>
</dbReference>
<dbReference type="Gene3D" id="3.30.300.20">
    <property type="match status" value="1"/>
</dbReference>
<evidence type="ECO:0000259" key="4">
    <source>
        <dbReference type="Pfam" id="PF01926"/>
    </source>
</evidence>
<accession>A0AAE0G449</accession>
<evidence type="ECO:0008006" key="8">
    <source>
        <dbReference type="Google" id="ProtNLM"/>
    </source>
</evidence>
<feature type="compositionally biased region" description="Low complexity" evidence="3">
    <location>
        <begin position="493"/>
        <end position="509"/>
    </location>
</feature>
<dbReference type="Gene3D" id="3.40.50.300">
    <property type="entry name" value="P-loop containing nucleotide triphosphate hydrolases"/>
    <property type="match status" value="2"/>
</dbReference>
<dbReference type="InterPro" id="IPR027417">
    <property type="entry name" value="P-loop_NTPase"/>
</dbReference>
<keyword evidence="7" id="KW-1185">Reference proteome</keyword>
<proteinExistence type="predicted"/>
<evidence type="ECO:0000313" key="7">
    <source>
        <dbReference type="Proteomes" id="UP001190700"/>
    </source>
</evidence>
<reference evidence="6 7" key="1">
    <citation type="journal article" date="2015" name="Genome Biol. Evol.">
        <title>Comparative Genomics of a Bacterivorous Green Alga Reveals Evolutionary Causalities and Consequences of Phago-Mixotrophic Mode of Nutrition.</title>
        <authorList>
            <person name="Burns J.A."/>
            <person name="Paasch A."/>
            <person name="Narechania A."/>
            <person name="Kim E."/>
        </authorList>
    </citation>
    <scope>NUCLEOTIDE SEQUENCE [LARGE SCALE GENOMIC DNA]</scope>
    <source>
        <strain evidence="6 7">PLY_AMNH</strain>
    </source>
</reference>
<feature type="compositionally biased region" description="Acidic residues" evidence="3">
    <location>
        <begin position="263"/>
        <end position="272"/>
    </location>
</feature>
<dbReference type="InterPro" id="IPR006073">
    <property type="entry name" value="GTP-bd"/>
</dbReference>
<dbReference type="AlphaFoldDB" id="A0AAE0G449"/>
<feature type="compositionally biased region" description="Basic and acidic residues" evidence="3">
    <location>
        <begin position="545"/>
        <end position="557"/>
    </location>
</feature>
<dbReference type="PANTHER" id="PTHR43834">
    <property type="entry name" value="GTPASE DER"/>
    <property type="match status" value="1"/>
</dbReference>
<gene>
    <name evidence="6" type="ORF">CYMTET_20518</name>
</gene>
<organism evidence="6 7">
    <name type="scientific">Cymbomonas tetramitiformis</name>
    <dbReference type="NCBI Taxonomy" id="36881"/>
    <lineage>
        <taxon>Eukaryota</taxon>
        <taxon>Viridiplantae</taxon>
        <taxon>Chlorophyta</taxon>
        <taxon>Pyramimonadophyceae</taxon>
        <taxon>Pyramimonadales</taxon>
        <taxon>Pyramimonadaceae</taxon>
        <taxon>Cymbomonas</taxon>
    </lineage>
</organism>
<feature type="region of interest" description="Disordered" evidence="3">
    <location>
        <begin position="243"/>
        <end position="272"/>
    </location>
</feature>
<keyword evidence="1" id="KW-0547">Nucleotide-binding</keyword>
<evidence type="ECO:0000256" key="2">
    <source>
        <dbReference type="ARBA" id="ARBA00023134"/>
    </source>
</evidence>
<evidence type="ECO:0000313" key="6">
    <source>
        <dbReference type="EMBL" id="KAK3271107.1"/>
    </source>
</evidence>
<evidence type="ECO:0000256" key="1">
    <source>
        <dbReference type="ARBA" id="ARBA00022741"/>
    </source>
</evidence>
<dbReference type="NCBIfam" id="TIGR00231">
    <property type="entry name" value="small_GTP"/>
    <property type="match status" value="1"/>
</dbReference>
<evidence type="ECO:0000256" key="3">
    <source>
        <dbReference type="SAM" id="MobiDB-lite"/>
    </source>
</evidence>
<dbReference type="InterPro" id="IPR005225">
    <property type="entry name" value="Small_GTP-bd"/>
</dbReference>
<dbReference type="SUPFAM" id="SSF52540">
    <property type="entry name" value="P-loop containing nucleoside triphosphate hydrolases"/>
    <property type="match status" value="2"/>
</dbReference>
<dbReference type="CDD" id="cd01894">
    <property type="entry name" value="EngA1"/>
    <property type="match status" value="1"/>
</dbReference>